<dbReference type="GO" id="GO:0046549">
    <property type="term" value="P:retinal cone cell development"/>
    <property type="evidence" value="ECO:0007669"/>
    <property type="project" value="Ensembl"/>
</dbReference>
<dbReference type="GO" id="GO:0072068">
    <property type="term" value="P:late distal convoluted tubule development"/>
    <property type="evidence" value="ECO:0007669"/>
    <property type="project" value="Ensembl"/>
</dbReference>
<evidence type="ECO:0000313" key="9">
    <source>
        <dbReference type="Ensembl" id="ENSHCOP00000002382.1"/>
    </source>
</evidence>
<dbReference type="GO" id="GO:0030903">
    <property type="term" value="P:notochord development"/>
    <property type="evidence" value="ECO:0007669"/>
    <property type="project" value="Ensembl"/>
</dbReference>
<evidence type="ECO:0000256" key="1">
    <source>
        <dbReference type="ARBA" id="ARBA00004123"/>
    </source>
</evidence>
<dbReference type="PROSITE" id="PS01264">
    <property type="entry name" value="TBOX_2"/>
    <property type="match status" value="1"/>
</dbReference>
<proteinExistence type="predicted"/>
<dbReference type="GO" id="GO:0000978">
    <property type="term" value="F:RNA polymerase II cis-regulatory region sequence-specific DNA binding"/>
    <property type="evidence" value="ECO:0007669"/>
    <property type="project" value="InterPro"/>
</dbReference>
<dbReference type="GO" id="GO:0036302">
    <property type="term" value="P:atrioventricular canal development"/>
    <property type="evidence" value="ECO:0007669"/>
    <property type="project" value="Ensembl"/>
</dbReference>
<evidence type="ECO:0000256" key="6">
    <source>
        <dbReference type="PROSITE-ProRule" id="PRU00201"/>
    </source>
</evidence>
<feature type="compositionally biased region" description="Basic and acidic residues" evidence="7">
    <location>
        <begin position="293"/>
        <end position="302"/>
    </location>
</feature>
<evidence type="ECO:0000313" key="10">
    <source>
        <dbReference type="Proteomes" id="UP000264820"/>
    </source>
</evidence>
<dbReference type="GeneID" id="109523866"/>
<dbReference type="PANTHER" id="PTHR11267:SF82">
    <property type="entry name" value="T-BOX TRANSCRIPTION FACTOR TBX2"/>
    <property type="match status" value="1"/>
</dbReference>
<dbReference type="GeneTree" id="ENSGT00940000158439"/>
<feature type="region of interest" description="Disordered" evidence="7">
    <location>
        <begin position="603"/>
        <end position="651"/>
    </location>
</feature>
<keyword evidence="2" id="KW-0805">Transcription regulation</keyword>
<dbReference type="SUPFAM" id="SSF49417">
    <property type="entry name" value="p53-like transcription factors"/>
    <property type="match status" value="1"/>
</dbReference>
<dbReference type="FunFam" id="2.60.40.820:FF:000003">
    <property type="entry name" value="T-box transcription factor TBX3"/>
    <property type="match status" value="1"/>
</dbReference>
<dbReference type="GO" id="GO:0003205">
    <property type="term" value="P:cardiac chamber development"/>
    <property type="evidence" value="ECO:0007669"/>
    <property type="project" value="Ensembl"/>
</dbReference>
<dbReference type="Pfam" id="PF00907">
    <property type="entry name" value="T-box"/>
    <property type="match status" value="1"/>
</dbReference>
<dbReference type="GO" id="GO:0008016">
    <property type="term" value="P:regulation of heart contraction"/>
    <property type="evidence" value="ECO:0007669"/>
    <property type="project" value="Ensembl"/>
</dbReference>
<dbReference type="Ensembl" id="ENSHCOT00000010511.1">
    <property type="protein sequence ID" value="ENSHCOP00000002382.1"/>
    <property type="gene ID" value="ENSHCOG00000003508.1"/>
</dbReference>
<dbReference type="GO" id="GO:0001947">
    <property type="term" value="P:heart looping"/>
    <property type="evidence" value="ECO:0007669"/>
    <property type="project" value="Ensembl"/>
</dbReference>
<dbReference type="GO" id="GO:0000981">
    <property type="term" value="F:DNA-binding transcription factor activity, RNA polymerase II-specific"/>
    <property type="evidence" value="ECO:0007669"/>
    <property type="project" value="TreeGrafter"/>
</dbReference>
<dbReference type="GO" id="GO:0043704">
    <property type="term" value="P:photoreceptor cell fate specification"/>
    <property type="evidence" value="ECO:0007669"/>
    <property type="project" value="Ensembl"/>
</dbReference>
<dbReference type="KEGG" id="hcq:109523866"/>
<sequence>MRDPAFTGTEMAYHPFHAHRPTDFPMSAFLAAAQPSFFPALSLPPGALSKSISEHGLAGTETGLHPALSHHQAAQLRSLKTLEPEEEVDDDPKVTLEAKDLWDQFHKLGTEMVITKSGRRMFPPFKVRINGLDKKAKYILLMDIVAADDCRYKFHNSRWMVAGKADPEMPKRMYIHPDSPATGDQWMAKPVAFHKLKLTNNISDKHGFTILNSMHKYQPRFHIVRANDILKLPYSTFRTYVFPETEFVAVTAYQNDKITQLKIDNNPFAKGFRDTGNGRREKRKQLTMPSLRMFEDQGKDGLDSDASSETPTARDAIHSPIGAGTSPQRFNRPGQDEKACSDSEQELENHGERCTSSNSPGTEPVSPYSSRCEEQIRERPDMDKKDDPILNVRSLVKDKAESRHRKDIADMLIKDAEAGSISAIKDTFSPLMLQTESPPHFNPGHLQSLALSGLHSQQFFNPLNTGSPLLFHPGQFAMTPGALSAMGMGHLLASVSGASGLENSNLSSQGTGGTTNAFPFHLSQHMLASQGIPMPQFGGLFPYPYTYMAAAAAAASALPATSTSSPLSRNPFLATSRPRLRFNPYQPPLSLSQSSSLLTTNLQCNLNPSSESSKPCSRETSPALENHSHNKNGGSCGRGTSPKTKDSLNELQNIQRLVSGLESQREPSLAENSPK</sequence>
<dbReference type="Gene3D" id="2.60.40.820">
    <property type="entry name" value="Transcription factor, T-box"/>
    <property type="match status" value="1"/>
</dbReference>
<reference evidence="9" key="1">
    <citation type="submission" date="2025-08" db="UniProtKB">
        <authorList>
            <consortium name="Ensembl"/>
        </authorList>
    </citation>
    <scope>IDENTIFICATION</scope>
</reference>
<accession>A0A3Q2XFG1</accession>
<dbReference type="Pfam" id="PF20627">
    <property type="entry name" value="TBX2-3_RD"/>
    <property type="match status" value="1"/>
</dbReference>
<reference evidence="9" key="2">
    <citation type="submission" date="2025-09" db="UniProtKB">
        <authorList>
            <consortium name="Ensembl"/>
        </authorList>
    </citation>
    <scope>IDENTIFICATION</scope>
</reference>
<dbReference type="PROSITE" id="PS01283">
    <property type="entry name" value="TBOX_1"/>
    <property type="match status" value="1"/>
</dbReference>
<dbReference type="GO" id="GO:0045893">
    <property type="term" value="P:positive regulation of DNA-templated transcription"/>
    <property type="evidence" value="ECO:0007669"/>
    <property type="project" value="InterPro"/>
</dbReference>
<dbReference type="OrthoDB" id="7442607at2759"/>
<dbReference type="GO" id="GO:0021538">
    <property type="term" value="P:epithalamus development"/>
    <property type="evidence" value="ECO:0007669"/>
    <property type="project" value="Ensembl"/>
</dbReference>
<comment type="caution">
    <text evidence="6">Lacks conserved residue(s) required for the propagation of feature annotation.</text>
</comment>
<dbReference type="GO" id="GO:0046548">
    <property type="term" value="P:retinal rod cell development"/>
    <property type="evidence" value="ECO:0007669"/>
    <property type="project" value="Ensembl"/>
</dbReference>
<dbReference type="GO" id="GO:0021982">
    <property type="term" value="P:pineal gland development"/>
    <property type="evidence" value="ECO:0007669"/>
    <property type="project" value="Ensembl"/>
</dbReference>
<keyword evidence="3 6" id="KW-0238">DNA-binding</keyword>
<evidence type="ECO:0000259" key="8">
    <source>
        <dbReference type="PROSITE" id="PS50252"/>
    </source>
</evidence>
<protein>
    <submittedName>
        <fullName evidence="9">T-box transcription factor 2b</fullName>
    </submittedName>
</protein>
<dbReference type="GO" id="GO:0000785">
    <property type="term" value="C:chromatin"/>
    <property type="evidence" value="ECO:0007669"/>
    <property type="project" value="TreeGrafter"/>
</dbReference>
<evidence type="ECO:0000256" key="4">
    <source>
        <dbReference type="ARBA" id="ARBA00023163"/>
    </source>
</evidence>
<feature type="compositionally biased region" description="Basic and acidic residues" evidence="7">
    <location>
        <begin position="334"/>
        <end position="353"/>
    </location>
</feature>
<dbReference type="InterPro" id="IPR048387">
    <property type="entry name" value="TBX2_3_RD"/>
</dbReference>
<organism evidence="9 10">
    <name type="scientific">Hippocampus comes</name>
    <name type="common">Tiger tail seahorse</name>
    <dbReference type="NCBI Taxonomy" id="109280"/>
    <lineage>
        <taxon>Eukaryota</taxon>
        <taxon>Metazoa</taxon>
        <taxon>Chordata</taxon>
        <taxon>Craniata</taxon>
        <taxon>Vertebrata</taxon>
        <taxon>Euteleostomi</taxon>
        <taxon>Actinopterygii</taxon>
        <taxon>Neopterygii</taxon>
        <taxon>Teleostei</taxon>
        <taxon>Neoteleostei</taxon>
        <taxon>Acanthomorphata</taxon>
        <taxon>Syngnathiaria</taxon>
        <taxon>Syngnathiformes</taxon>
        <taxon>Syngnathoidei</taxon>
        <taxon>Syngnathidae</taxon>
        <taxon>Hippocampus</taxon>
    </lineage>
</organism>
<dbReference type="OMA" id="EQCKPER"/>
<evidence type="ECO:0000256" key="7">
    <source>
        <dbReference type="SAM" id="MobiDB-lite"/>
    </source>
</evidence>
<dbReference type="GO" id="GO:0042671">
    <property type="term" value="P:retinal cone cell fate determination"/>
    <property type="evidence" value="ECO:0007669"/>
    <property type="project" value="Ensembl"/>
</dbReference>
<comment type="subcellular location">
    <subcellularLocation>
        <location evidence="1 6">Nucleus</location>
    </subcellularLocation>
</comment>
<dbReference type="GO" id="GO:0042074">
    <property type="term" value="P:cell migration involved in gastrulation"/>
    <property type="evidence" value="ECO:0007669"/>
    <property type="project" value="Ensembl"/>
</dbReference>
<dbReference type="SMART" id="SM00425">
    <property type="entry name" value="TBOX"/>
    <property type="match status" value="1"/>
</dbReference>
<dbReference type="InterPro" id="IPR018186">
    <property type="entry name" value="TF_T-box_CS"/>
</dbReference>
<dbReference type="InterPro" id="IPR036960">
    <property type="entry name" value="T-box_sf"/>
</dbReference>
<feature type="compositionally biased region" description="Polar residues" evidence="7">
    <location>
        <begin position="609"/>
        <end position="620"/>
    </location>
</feature>
<dbReference type="GO" id="GO:0007155">
    <property type="term" value="P:cell adhesion"/>
    <property type="evidence" value="ECO:0007669"/>
    <property type="project" value="Ensembl"/>
</dbReference>
<dbReference type="RefSeq" id="XP_019738863.1">
    <property type="nucleotide sequence ID" value="XM_019883304.1"/>
</dbReference>
<dbReference type="STRING" id="109280.ENSHCOP00000002382"/>
<dbReference type="InterPro" id="IPR008967">
    <property type="entry name" value="p53-like_TF_DNA-bd_sf"/>
</dbReference>
<dbReference type="InterPro" id="IPR022582">
    <property type="entry name" value="TBX2/3_TAD"/>
</dbReference>
<keyword evidence="10" id="KW-1185">Reference proteome</keyword>
<dbReference type="GO" id="GO:0048318">
    <property type="term" value="P:axial mesoderm development"/>
    <property type="evidence" value="ECO:0007669"/>
    <property type="project" value="Ensembl"/>
</dbReference>
<dbReference type="GO" id="GO:0070365">
    <property type="term" value="P:hepatocyte differentiation"/>
    <property type="evidence" value="ECO:0007669"/>
    <property type="project" value="Ensembl"/>
</dbReference>
<dbReference type="GO" id="GO:0005634">
    <property type="term" value="C:nucleus"/>
    <property type="evidence" value="ECO:0007669"/>
    <property type="project" value="UniProtKB-SubCell"/>
</dbReference>
<dbReference type="InterPro" id="IPR002070">
    <property type="entry name" value="TF_Brachyury"/>
</dbReference>
<evidence type="ECO:0000256" key="2">
    <source>
        <dbReference type="ARBA" id="ARBA00023015"/>
    </source>
</evidence>
<dbReference type="PRINTS" id="PR00938">
    <property type="entry name" value="BRACHYURY"/>
</dbReference>
<keyword evidence="4" id="KW-0804">Transcription</keyword>
<dbReference type="Proteomes" id="UP000264820">
    <property type="component" value="Unplaced"/>
</dbReference>
<dbReference type="Pfam" id="PF12598">
    <property type="entry name" value="TBX2-3_TAD"/>
    <property type="match status" value="1"/>
</dbReference>
<dbReference type="CTD" id="30253"/>
<evidence type="ECO:0000256" key="5">
    <source>
        <dbReference type="ARBA" id="ARBA00023242"/>
    </source>
</evidence>
<dbReference type="PROSITE" id="PS50252">
    <property type="entry name" value="TBOX_3"/>
    <property type="match status" value="1"/>
</dbReference>
<dbReference type="PRINTS" id="PR00937">
    <property type="entry name" value="TBOX"/>
</dbReference>
<name>A0A3Q2XFG1_HIPCM</name>
<feature type="compositionally biased region" description="Basic and acidic residues" evidence="7">
    <location>
        <begin position="371"/>
        <end position="386"/>
    </location>
</feature>
<dbReference type="AlphaFoldDB" id="A0A3Q2XFG1"/>
<dbReference type="CDD" id="cd20188">
    <property type="entry name" value="T-box_TBX2_3-like"/>
    <property type="match status" value="1"/>
</dbReference>
<dbReference type="PANTHER" id="PTHR11267">
    <property type="entry name" value="T-BOX PROTEIN-RELATED"/>
    <property type="match status" value="1"/>
</dbReference>
<dbReference type="InterPro" id="IPR046360">
    <property type="entry name" value="T-box_DNA-bd"/>
</dbReference>
<dbReference type="GO" id="GO:0072019">
    <property type="term" value="P:proximal convoluted tubule development"/>
    <property type="evidence" value="ECO:0007669"/>
    <property type="project" value="Ensembl"/>
</dbReference>
<evidence type="ECO:0000256" key="3">
    <source>
        <dbReference type="ARBA" id="ARBA00023125"/>
    </source>
</evidence>
<feature type="region of interest" description="Disordered" evidence="7">
    <location>
        <begin position="269"/>
        <end position="386"/>
    </location>
</feature>
<keyword evidence="5 6" id="KW-0539">Nucleus</keyword>
<dbReference type="InterPro" id="IPR001699">
    <property type="entry name" value="TF_T-box"/>
</dbReference>
<dbReference type="GO" id="GO:0035777">
    <property type="term" value="P:pronephric distal tubule development"/>
    <property type="evidence" value="ECO:0007669"/>
    <property type="project" value="Ensembl"/>
</dbReference>
<dbReference type="GO" id="GO:0030509">
    <property type="term" value="P:BMP signaling pathway"/>
    <property type="evidence" value="ECO:0007669"/>
    <property type="project" value="Ensembl"/>
</dbReference>
<feature type="domain" description="T-box" evidence="8">
    <location>
        <begin position="96"/>
        <end position="274"/>
    </location>
</feature>